<comment type="caution">
    <text evidence="4">The sequence shown here is derived from an EMBL/GenBank/DDBJ whole genome shotgun (WGS) entry which is preliminary data.</text>
</comment>
<dbReference type="SUPFAM" id="SSF49344">
    <property type="entry name" value="CBD9-like"/>
    <property type="match status" value="1"/>
</dbReference>
<evidence type="ECO:0008006" key="6">
    <source>
        <dbReference type="Google" id="ProtNLM"/>
    </source>
</evidence>
<name>A0A8E2A901_9PORP</name>
<dbReference type="GO" id="GO:0004553">
    <property type="term" value="F:hydrolase activity, hydrolyzing O-glycosyl compounds"/>
    <property type="evidence" value="ECO:0007669"/>
    <property type="project" value="InterPro"/>
</dbReference>
<dbReference type="GO" id="GO:0030246">
    <property type="term" value="F:carbohydrate binding"/>
    <property type="evidence" value="ECO:0007669"/>
    <property type="project" value="InterPro"/>
</dbReference>
<evidence type="ECO:0000259" key="2">
    <source>
        <dbReference type="Pfam" id="PF06452"/>
    </source>
</evidence>
<dbReference type="Proteomes" id="UP000574332">
    <property type="component" value="Unassembled WGS sequence"/>
</dbReference>
<protein>
    <recommendedName>
        <fullName evidence="6">Hydrolase</fullName>
    </recommendedName>
</protein>
<dbReference type="Pfam" id="PF19313">
    <property type="entry name" value="DUF5916"/>
    <property type="match status" value="1"/>
</dbReference>
<feature type="chain" id="PRO_5034693871" description="Hydrolase" evidence="1">
    <location>
        <begin position="20"/>
        <end position="367"/>
    </location>
</feature>
<proteinExistence type="predicted"/>
<organism evidence="4 5">
    <name type="scientific">Macellibacteroides fermentans</name>
    <dbReference type="NCBI Taxonomy" id="879969"/>
    <lineage>
        <taxon>Bacteria</taxon>
        <taxon>Pseudomonadati</taxon>
        <taxon>Bacteroidota</taxon>
        <taxon>Bacteroidia</taxon>
        <taxon>Bacteroidales</taxon>
        <taxon>Porphyromonadaceae</taxon>
        <taxon>Macellibacteroides</taxon>
    </lineage>
</organism>
<dbReference type="EMBL" id="JACCCY010000007">
    <property type="protein sequence ID" value="NYI51116.1"/>
    <property type="molecule type" value="Genomic_DNA"/>
</dbReference>
<keyword evidence="1" id="KW-0732">Signal</keyword>
<feature type="domain" description="Carbohydrate-binding" evidence="2">
    <location>
        <begin position="38"/>
        <end position="183"/>
    </location>
</feature>
<feature type="domain" description="DUF5916" evidence="3">
    <location>
        <begin position="236"/>
        <end position="338"/>
    </location>
</feature>
<reference evidence="4 5" key="1">
    <citation type="submission" date="2020-07" db="EMBL/GenBank/DDBJ databases">
        <title>Genomic Encyclopedia of Type Strains, Phase IV (KMG-IV): sequencing the most valuable type-strain genomes for metagenomic binning, comparative biology and taxonomic classification.</title>
        <authorList>
            <person name="Goeker M."/>
        </authorList>
    </citation>
    <scope>NUCLEOTIDE SEQUENCE [LARGE SCALE GENOMIC DNA]</scope>
    <source>
        <strain evidence="4 5">DSM 23697</strain>
    </source>
</reference>
<dbReference type="CDD" id="cd09618">
    <property type="entry name" value="CBM9_like_2"/>
    <property type="match status" value="1"/>
</dbReference>
<evidence type="ECO:0000259" key="3">
    <source>
        <dbReference type="Pfam" id="PF19313"/>
    </source>
</evidence>
<sequence>MKKLVYLFVSLLFSLSVFSQKKANNISVKLIADGAITIDGKLDEDAWKSADSGNQFWQFFPSDSTRSTNPTEFRLLYDEHTIYIGIRAEVKSDNYVVSSLRRDFGGAANDNVTLMFDTFNDGTTAFLFGMTPYGVQREVFVSGGGSDFNTSWDQKWQLQSTKFDDHYILEAAIPFSSIKFHEGATSWRVQCYRWDMQTNEQSAWSRVPQNQLLSSLAFMGNMQFEKPLGKSRKPIAIIPYVNALTSRNFASDSNDSKLSFGGDAKLSIGNSMNLDITVNPDFSNVEVDENFTNLTRFEVFIPEKRQFFIDNNDLFGGYGDAYGSANPFFSRRIGLASDAMGNLIENRILGGVRLSGKVLRQIWCRLS</sequence>
<gene>
    <name evidence="4" type="ORF">F5613_003289</name>
</gene>
<evidence type="ECO:0000313" key="4">
    <source>
        <dbReference type="EMBL" id="NYI51116.1"/>
    </source>
</evidence>
<keyword evidence="5" id="KW-1185">Reference proteome</keyword>
<evidence type="ECO:0000256" key="1">
    <source>
        <dbReference type="SAM" id="SignalP"/>
    </source>
</evidence>
<dbReference type="Gene3D" id="2.60.40.1190">
    <property type="match status" value="1"/>
</dbReference>
<dbReference type="Pfam" id="PF06452">
    <property type="entry name" value="CBM9_1"/>
    <property type="match status" value="1"/>
</dbReference>
<dbReference type="RefSeq" id="WP_179400463.1">
    <property type="nucleotide sequence ID" value="NZ_JACCCY010000007.1"/>
</dbReference>
<feature type="signal peptide" evidence="1">
    <location>
        <begin position="1"/>
        <end position="19"/>
    </location>
</feature>
<dbReference type="AlphaFoldDB" id="A0A8E2A901"/>
<dbReference type="InterPro" id="IPR045670">
    <property type="entry name" value="DUF5916"/>
</dbReference>
<evidence type="ECO:0000313" key="5">
    <source>
        <dbReference type="Proteomes" id="UP000574332"/>
    </source>
</evidence>
<accession>A0A8E2A901</accession>
<dbReference type="InterPro" id="IPR010502">
    <property type="entry name" value="Carb-bd_dom_fam9"/>
</dbReference>
<dbReference type="GO" id="GO:0016052">
    <property type="term" value="P:carbohydrate catabolic process"/>
    <property type="evidence" value="ECO:0007669"/>
    <property type="project" value="InterPro"/>
</dbReference>